<evidence type="ECO:0000256" key="7">
    <source>
        <dbReference type="ARBA" id="ARBA00022989"/>
    </source>
</evidence>
<evidence type="ECO:0000256" key="5">
    <source>
        <dbReference type="ARBA" id="ARBA00022692"/>
    </source>
</evidence>
<dbReference type="Pfam" id="PF08320">
    <property type="entry name" value="PIG-X"/>
    <property type="match status" value="1"/>
</dbReference>
<sequence>MIQIMNLLYFQQLVFRTIFIFACYMDIVSANEECIPLNVLIIQKVENLGFHRDLNWFIETRDLNPDKWLNSSCNVTLKIDVGKGVFVNPDQADDLKRLGKLDILINGTVDVEVPAHEGKSYSVYIYLNRTEFLRSINVKLPIHLRYQRSLLGGHGHVTLSKPQLLVHCPGSNKIICGKNTKIMAPVSSEEPNNIKVWKNVYYQGELGVMELEVPIGNLNDYSYVSVITCILGCAGCIYIISLMSAK</sequence>
<evidence type="ECO:0000256" key="10">
    <source>
        <dbReference type="RuleBase" id="RU366056"/>
    </source>
</evidence>
<proteinExistence type="evidence at transcript level"/>
<evidence type="ECO:0000256" key="9">
    <source>
        <dbReference type="ARBA" id="ARBA00023180"/>
    </source>
</evidence>
<keyword evidence="5 10" id="KW-0812">Transmembrane</keyword>
<protein>
    <recommendedName>
        <fullName evidence="10">Phosphatidylinositol-glycan biosynthesis class X protein</fullName>
    </recommendedName>
</protein>
<evidence type="ECO:0000256" key="6">
    <source>
        <dbReference type="ARBA" id="ARBA00022824"/>
    </source>
</evidence>
<dbReference type="HOGENOM" id="CLU_1211168_0_0_1"/>
<evidence type="ECO:0000256" key="1">
    <source>
        <dbReference type="ARBA" id="ARBA00004389"/>
    </source>
</evidence>
<comment type="pathway">
    <text evidence="2 10">Glycolipid biosynthesis; glycosylphosphatidylinositol-anchor biosynthesis.</text>
</comment>
<evidence type="ECO:0000256" key="3">
    <source>
        <dbReference type="ARBA" id="ARBA00010345"/>
    </source>
</evidence>
<accession>J3JWE6</accession>
<keyword evidence="9" id="KW-0325">Glycoprotein</keyword>
<name>J3JWE6_DENPD</name>
<feature type="chain" id="PRO_5025089058" description="Phosphatidylinositol-glycan biosynthesis class X protein" evidence="10">
    <location>
        <begin position="31"/>
        <end position="246"/>
    </location>
</feature>
<keyword evidence="7 10" id="KW-1133">Transmembrane helix</keyword>
<evidence type="ECO:0000256" key="4">
    <source>
        <dbReference type="ARBA" id="ARBA00022502"/>
    </source>
</evidence>
<keyword evidence="8 10" id="KW-0472">Membrane</keyword>
<comment type="similarity">
    <text evidence="3 10">Belongs to the PIGX family.</text>
</comment>
<dbReference type="UniPathway" id="UPA00196"/>
<dbReference type="InterPro" id="IPR040039">
    <property type="entry name" value="PIGX"/>
</dbReference>
<comment type="subcellular location">
    <subcellularLocation>
        <location evidence="1 10">Endoplasmic reticulum membrane</location>
        <topology evidence="1 10">Single-pass membrane protein</topology>
    </subcellularLocation>
</comment>
<dbReference type="OrthoDB" id="5546453at2759"/>
<reference evidence="11" key="1">
    <citation type="journal article" date="2012" name="Insect Biochem. Mol. Biol.">
        <title>Transcriptome and full-length cDNA resources for the mountain pine beetle, Dendroctonus ponderosae Hopkins, a major insect pest of pine forests.</title>
        <authorList>
            <person name="Keeling C.I."/>
            <person name="Henderson H."/>
            <person name="Li M."/>
            <person name="Yuen M."/>
            <person name="Clark E.L."/>
            <person name="Fraser J.D."/>
            <person name="Huber D.P."/>
            <person name="Liao N.Y."/>
            <person name="Roderick Docking T."/>
            <person name="Birol I."/>
            <person name="Chan S.K."/>
            <person name="Taylor G.A."/>
            <person name="Palmquist D."/>
            <person name="Jones S.J."/>
            <person name="Bohlmann J."/>
        </authorList>
    </citation>
    <scope>NUCLEOTIDE SEQUENCE</scope>
    <source>
        <tissue evidence="11">Heads</tissue>
    </source>
</reference>
<dbReference type="PANTHER" id="PTHR28650">
    <property type="entry name" value="PHOSPHATIDYLINOSITOL-GLYCAN BIOSYNTHESIS CLASS X PROTEIN"/>
    <property type="match status" value="1"/>
</dbReference>
<comment type="function">
    <text evidence="10">Stabilizing subunit of the glycosylphosphatidylinositol-mannosyltransferase I complex which catalyzes the transfer of the first mannose, via an alpha-1,4 bond from a dolichol-phosphate-mannose (Dol-P-Man) to the glucosaminyl acyl phosphatidylinositol (GlcN-(acyl)PI) intermediate to generate alpha-D-Man-(1-&gt;4)-alpha-D-GlcN-(1-&gt;6)-(1-radyl,2-acyl-sn-glycero-3-phospho)-2-acyl-inositol and participates in the sixth step of the glycosylphosphatidylinositol-anchor biosynthesis. Probably acts by stabilizing the mannosyltransferase PIGM.</text>
</comment>
<evidence type="ECO:0000313" key="11">
    <source>
        <dbReference type="EMBL" id="AEE62526.1"/>
    </source>
</evidence>
<dbReference type="SMART" id="SM00780">
    <property type="entry name" value="PIG-X"/>
    <property type="match status" value="1"/>
</dbReference>
<feature type="signal peptide" evidence="10">
    <location>
        <begin position="1"/>
        <end position="30"/>
    </location>
</feature>
<keyword evidence="4 10" id="KW-0337">GPI-anchor biosynthesis</keyword>
<dbReference type="PANTHER" id="PTHR28650:SF1">
    <property type="entry name" value="PHOSPHATIDYLINOSITOL-GLYCAN BIOSYNTHESIS CLASS X PROTEIN"/>
    <property type="match status" value="1"/>
</dbReference>
<evidence type="ECO:0000256" key="8">
    <source>
        <dbReference type="ARBA" id="ARBA00023136"/>
    </source>
</evidence>
<dbReference type="GO" id="GO:0005789">
    <property type="term" value="C:endoplasmic reticulum membrane"/>
    <property type="evidence" value="ECO:0007669"/>
    <property type="project" value="UniProtKB-SubCell"/>
</dbReference>
<evidence type="ECO:0000256" key="2">
    <source>
        <dbReference type="ARBA" id="ARBA00004687"/>
    </source>
</evidence>
<dbReference type="GO" id="GO:0006506">
    <property type="term" value="P:GPI anchor biosynthetic process"/>
    <property type="evidence" value="ECO:0007669"/>
    <property type="project" value="UniProtKB-UniPathway"/>
</dbReference>
<dbReference type="AlphaFoldDB" id="J3JWE6"/>
<organism evidence="11">
    <name type="scientific">Dendroctonus ponderosae</name>
    <name type="common">Mountain pine beetle</name>
    <dbReference type="NCBI Taxonomy" id="77166"/>
    <lineage>
        <taxon>Eukaryota</taxon>
        <taxon>Metazoa</taxon>
        <taxon>Ecdysozoa</taxon>
        <taxon>Arthropoda</taxon>
        <taxon>Hexapoda</taxon>
        <taxon>Insecta</taxon>
        <taxon>Pterygota</taxon>
        <taxon>Neoptera</taxon>
        <taxon>Endopterygota</taxon>
        <taxon>Coleoptera</taxon>
        <taxon>Polyphaga</taxon>
        <taxon>Cucujiformia</taxon>
        <taxon>Curculionidae</taxon>
        <taxon>Scolytinae</taxon>
        <taxon>Dendroctonus</taxon>
    </lineage>
</organism>
<dbReference type="EMBL" id="BT127564">
    <property type="protein sequence ID" value="AEE62526.1"/>
    <property type="molecule type" value="mRNA"/>
</dbReference>
<feature type="transmembrane region" description="Helical" evidence="10">
    <location>
        <begin position="221"/>
        <end position="240"/>
    </location>
</feature>
<keyword evidence="6 10" id="KW-0256">Endoplasmic reticulum</keyword>
<keyword evidence="10" id="KW-0732">Signal</keyword>
<dbReference type="InterPro" id="IPR013233">
    <property type="entry name" value="PIG-X/PBN1"/>
</dbReference>